<dbReference type="SUPFAM" id="SSF49265">
    <property type="entry name" value="Fibronectin type III"/>
    <property type="match status" value="1"/>
</dbReference>
<name>A0ABS4ZAE1_9ACTN</name>
<accession>A0ABS4ZAE1</accession>
<dbReference type="InterPro" id="IPR036116">
    <property type="entry name" value="FN3_sf"/>
</dbReference>
<dbReference type="PRINTS" id="PR01217">
    <property type="entry name" value="PRICHEXTENSN"/>
</dbReference>
<dbReference type="EMBL" id="JAGIOB010000001">
    <property type="protein sequence ID" value="MBP2417966.1"/>
    <property type="molecule type" value="Genomic_DNA"/>
</dbReference>
<feature type="region of interest" description="Disordered" evidence="1">
    <location>
        <begin position="33"/>
        <end position="124"/>
    </location>
</feature>
<evidence type="ECO:0000313" key="2">
    <source>
        <dbReference type="EMBL" id="MBP2417966.1"/>
    </source>
</evidence>
<feature type="compositionally biased region" description="Low complexity" evidence="1">
    <location>
        <begin position="56"/>
        <end position="77"/>
    </location>
</feature>
<protein>
    <recommendedName>
        <fullName evidence="4">Fibronectin type-III domain-containing protein</fullName>
    </recommendedName>
</protein>
<feature type="compositionally biased region" description="Pro residues" evidence="1">
    <location>
        <begin position="208"/>
        <end position="243"/>
    </location>
</feature>
<evidence type="ECO:0000313" key="3">
    <source>
        <dbReference type="Proteomes" id="UP000758168"/>
    </source>
</evidence>
<dbReference type="Proteomes" id="UP000758168">
    <property type="component" value="Unassembled WGS sequence"/>
</dbReference>
<evidence type="ECO:0000256" key="1">
    <source>
        <dbReference type="SAM" id="MobiDB-lite"/>
    </source>
</evidence>
<evidence type="ECO:0008006" key="4">
    <source>
        <dbReference type="Google" id="ProtNLM"/>
    </source>
</evidence>
<keyword evidence="3" id="KW-1185">Reference proteome</keyword>
<comment type="caution">
    <text evidence="2">The sequence shown here is derived from an EMBL/GenBank/DDBJ whole genome shotgun (WGS) entry which is preliminary data.</text>
</comment>
<sequence length="272" mass="27888">MHAATVRRLLVLGVCALGVASLYVVPGIARSPQQVAAPRPHDEPTARPSRTAVRDASAPTSPRPETSSRPSASTTPADEPSADPSPTATDPEAPATSEAPRPARTGATAFDPADPRDDEAPAPVAAVTSAEVSPSRLTLRWPAAADNVGVVEYKVVLNGFEVARTPETTATVRWFNDDAREQLVQVQAVDAAGNESPSSPALLVARPTPGPTPSPSEPTPEPTEPTPEPSEPTTGPTPAPSAPTPSATDDETRGEAPLGDAEPGPGPADEEN</sequence>
<dbReference type="Gene3D" id="2.60.40.10">
    <property type="entry name" value="Immunoglobulins"/>
    <property type="match status" value="1"/>
</dbReference>
<feature type="region of interest" description="Disordered" evidence="1">
    <location>
        <begin position="190"/>
        <end position="272"/>
    </location>
</feature>
<gene>
    <name evidence="2" type="ORF">JOF54_002888</name>
</gene>
<proteinExistence type="predicted"/>
<dbReference type="InterPro" id="IPR013783">
    <property type="entry name" value="Ig-like_fold"/>
</dbReference>
<reference evidence="2 3" key="1">
    <citation type="submission" date="2021-03" db="EMBL/GenBank/DDBJ databases">
        <title>Sequencing the genomes of 1000 actinobacteria strains.</title>
        <authorList>
            <person name="Klenk H.-P."/>
        </authorList>
    </citation>
    <scope>NUCLEOTIDE SEQUENCE [LARGE SCALE GENOMIC DNA]</scope>
    <source>
        <strain evidence="2 3">DSM 12936</strain>
    </source>
</reference>
<organism evidence="2 3">
    <name type="scientific">Microlunatus capsulatus</name>
    <dbReference type="NCBI Taxonomy" id="99117"/>
    <lineage>
        <taxon>Bacteria</taxon>
        <taxon>Bacillati</taxon>
        <taxon>Actinomycetota</taxon>
        <taxon>Actinomycetes</taxon>
        <taxon>Propionibacteriales</taxon>
        <taxon>Propionibacteriaceae</taxon>
        <taxon>Microlunatus</taxon>
    </lineage>
</organism>
<dbReference type="RefSeq" id="WP_210057088.1">
    <property type="nucleotide sequence ID" value="NZ_BAAAMH010000010.1"/>
</dbReference>